<evidence type="ECO:0000313" key="2">
    <source>
        <dbReference type="EMBL" id="SFV28424.1"/>
    </source>
</evidence>
<dbReference type="Proteomes" id="UP000199074">
    <property type="component" value="Unassembled WGS sequence"/>
</dbReference>
<dbReference type="PANTHER" id="PTHR30383:SF29">
    <property type="entry name" value="SGNH HYDROLASE-TYPE ESTERASE DOMAIN-CONTAINING PROTEIN"/>
    <property type="match status" value="1"/>
</dbReference>
<evidence type="ECO:0000313" key="3">
    <source>
        <dbReference type="Proteomes" id="UP000199074"/>
    </source>
</evidence>
<protein>
    <submittedName>
        <fullName evidence="2">Lysophospholipase L1</fullName>
    </submittedName>
</protein>
<gene>
    <name evidence="2" type="ORF">SAMN05216456_0513</name>
</gene>
<dbReference type="PANTHER" id="PTHR30383">
    <property type="entry name" value="THIOESTERASE 1/PROTEASE 1/LYSOPHOSPHOLIPASE L1"/>
    <property type="match status" value="1"/>
</dbReference>
<keyword evidence="3" id="KW-1185">Reference proteome</keyword>
<dbReference type="RefSeq" id="WP_175528426.1">
    <property type="nucleotide sequence ID" value="NZ_FPCK01000001.1"/>
</dbReference>
<reference evidence="2 3" key="1">
    <citation type="submission" date="2016-10" db="EMBL/GenBank/DDBJ databases">
        <authorList>
            <person name="de Groot N.N."/>
        </authorList>
    </citation>
    <scope>NUCLEOTIDE SEQUENCE [LARGE SCALE GENOMIC DNA]</scope>
    <source>
        <strain evidence="2 3">IPL20</strain>
    </source>
</reference>
<dbReference type="Pfam" id="PF13472">
    <property type="entry name" value="Lipase_GDSL_2"/>
    <property type="match status" value="1"/>
</dbReference>
<proteinExistence type="predicted"/>
<accession>A0A1I7N1B0</accession>
<dbReference type="EMBL" id="FPCK01000001">
    <property type="protein sequence ID" value="SFV28424.1"/>
    <property type="molecule type" value="Genomic_DNA"/>
</dbReference>
<dbReference type="CDD" id="cd01839">
    <property type="entry name" value="SGNH_arylesterase_like"/>
    <property type="match status" value="1"/>
</dbReference>
<dbReference type="Gene3D" id="3.40.50.1110">
    <property type="entry name" value="SGNH hydrolase"/>
    <property type="match status" value="1"/>
</dbReference>
<evidence type="ECO:0000259" key="1">
    <source>
        <dbReference type="Pfam" id="PF13472"/>
    </source>
</evidence>
<dbReference type="InterPro" id="IPR013830">
    <property type="entry name" value="SGNH_hydro"/>
</dbReference>
<name>A0A1I7N1B0_9HYPH</name>
<dbReference type="InterPro" id="IPR051532">
    <property type="entry name" value="Ester_Hydrolysis_Enzymes"/>
</dbReference>
<feature type="domain" description="SGNH hydrolase-type esterase" evidence="1">
    <location>
        <begin position="6"/>
        <end position="191"/>
    </location>
</feature>
<dbReference type="SUPFAM" id="SSF52266">
    <property type="entry name" value="SGNH hydrolase"/>
    <property type="match status" value="1"/>
</dbReference>
<organism evidence="2 3">
    <name type="scientific">Devosia crocina</name>
    <dbReference type="NCBI Taxonomy" id="429728"/>
    <lineage>
        <taxon>Bacteria</taxon>
        <taxon>Pseudomonadati</taxon>
        <taxon>Pseudomonadota</taxon>
        <taxon>Alphaproteobacteria</taxon>
        <taxon>Hyphomicrobiales</taxon>
        <taxon>Devosiaceae</taxon>
        <taxon>Devosia</taxon>
    </lineage>
</organism>
<dbReference type="InterPro" id="IPR036514">
    <property type="entry name" value="SGNH_hydro_sf"/>
</dbReference>
<dbReference type="AlphaFoldDB" id="A0A1I7N1B0"/>
<dbReference type="STRING" id="429728.SAMN05216456_0513"/>
<dbReference type="GO" id="GO:0016788">
    <property type="term" value="F:hydrolase activity, acting on ester bonds"/>
    <property type="evidence" value="ECO:0007669"/>
    <property type="project" value="UniProtKB-ARBA"/>
</dbReference>
<sequence>MKTIMAFGDSLTWGTNPVAGGRHLYEDRWPSVLGEGLGAGYRIIPEGLGGRTTAFDDLTSAFERNGARALPMLLATHSPLDLVIIMLGANDLKAQISPTAHGAIAGMTRLVEIIRTFPYSWGMAAPKVMLVSPPHFCNRANGEGPQSGRLVSESHKLAEGYQLLSQAQGCSFFDAATVASASDVDGVHLDPANTRAIGAALVAPVREALG</sequence>